<evidence type="ECO:0000313" key="8">
    <source>
        <dbReference type="EMBL" id="SUD91090.1"/>
    </source>
</evidence>
<accession>A0A379LKF0</accession>
<dbReference type="Pfam" id="PF06305">
    <property type="entry name" value="LapA_dom"/>
    <property type="match status" value="1"/>
</dbReference>
<organism evidence="8 9">
    <name type="scientific">Psychrobacter phenylpyruvicus</name>
    <dbReference type="NCBI Taxonomy" id="29432"/>
    <lineage>
        <taxon>Bacteria</taxon>
        <taxon>Pseudomonadati</taxon>
        <taxon>Pseudomonadota</taxon>
        <taxon>Gammaproteobacteria</taxon>
        <taxon>Moraxellales</taxon>
        <taxon>Moraxellaceae</taxon>
        <taxon>Psychrobacter</taxon>
    </lineage>
</organism>
<keyword evidence="9" id="KW-1185">Reference proteome</keyword>
<feature type="domain" description="Lipopolysaccharide assembly protein A" evidence="7">
    <location>
        <begin position="23"/>
        <end position="87"/>
    </location>
</feature>
<keyword evidence="3 6" id="KW-1133">Transmembrane helix</keyword>
<proteinExistence type="predicted"/>
<keyword evidence="2 6" id="KW-0812">Transmembrane</keyword>
<keyword evidence="5" id="KW-0175">Coiled coil</keyword>
<feature type="transmembrane region" description="Helical" evidence="6">
    <location>
        <begin position="42"/>
        <end position="64"/>
    </location>
</feature>
<sequence>MRFVLIILLFLVFGYSLGLVLTNSSEIGVNLLFTEAPAMNLGLLLILCLFLGVLIGMLLSLLLFKVFQNKWEISRLNKENKRLQDKLTQAQVEIEQLSHTPVVDPAVHPDSEVYVEPIDTTTIR</sequence>
<evidence type="ECO:0000313" key="9">
    <source>
        <dbReference type="Proteomes" id="UP000254123"/>
    </source>
</evidence>
<gene>
    <name evidence="8" type="ORF">NCTC10526_01437</name>
</gene>
<keyword evidence="1" id="KW-1003">Cell membrane</keyword>
<evidence type="ECO:0000256" key="6">
    <source>
        <dbReference type="SAM" id="Phobius"/>
    </source>
</evidence>
<evidence type="ECO:0000256" key="2">
    <source>
        <dbReference type="ARBA" id="ARBA00022692"/>
    </source>
</evidence>
<dbReference type="EMBL" id="UGVC01000001">
    <property type="protein sequence ID" value="SUD91090.1"/>
    <property type="molecule type" value="Genomic_DNA"/>
</dbReference>
<dbReference type="GO" id="GO:0005886">
    <property type="term" value="C:plasma membrane"/>
    <property type="evidence" value="ECO:0007669"/>
    <property type="project" value="InterPro"/>
</dbReference>
<dbReference type="Proteomes" id="UP000254123">
    <property type="component" value="Unassembled WGS sequence"/>
</dbReference>
<evidence type="ECO:0000256" key="5">
    <source>
        <dbReference type="SAM" id="Coils"/>
    </source>
</evidence>
<dbReference type="RefSeq" id="WP_028858432.1">
    <property type="nucleotide sequence ID" value="NZ_CAJHAQ010000001.1"/>
</dbReference>
<name>A0A379LKF0_9GAMM</name>
<protein>
    <submittedName>
        <fullName evidence="8">Uncharacterized integral membrane protein</fullName>
    </submittedName>
</protein>
<dbReference type="AlphaFoldDB" id="A0A379LKF0"/>
<evidence type="ECO:0000256" key="3">
    <source>
        <dbReference type="ARBA" id="ARBA00022989"/>
    </source>
</evidence>
<keyword evidence="4 6" id="KW-0472">Membrane</keyword>
<evidence type="ECO:0000256" key="1">
    <source>
        <dbReference type="ARBA" id="ARBA00022475"/>
    </source>
</evidence>
<feature type="coiled-coil region" evidence="5">
    <location>
        <begin position="73"/>
        <end position="100"/>
    </location>
</feature>
<evidence type="ECO:0000256" key="4">
    <source>
        <dbReference type="ARBA" id="ARBA00023136"/>
    </source>
</evidence>
<reference evidence="8 9" key="1">
    <citation type="submission" date="2018-06" db="EMBL/GenBank/DDBJ databases">
        <authorList>
            <consortium name="Pathogen Informatics"/>
            <person name="Doyle S."/>
        </authorList>
    </citation>
    <scope>NUCLEOTIDE SEQUENCE [LARGE SCALE GENOMIC DNA]</scope>
    <source>
        <strain evidence="8 9">NCTC10526</strain>
    </source>
</reference>
<evidence type="ECO:0000259" key="7">
    <source>
        <dbReference type="Pfam" id="PF06305"/>
    </source>
</evidence>
<dbReference type="InterPro" id="IPR010445">
    <property type="entry name" value="LapA_dom"/>
</dbReference>